<accession>A0A1I3VB39</accession>
<dbReference type="EMBL" id="FORX01000009">
    <property type="protein sequence ID" value="SFJ91351.1"/>
    <property type="molecule type" value="Genomic_DNA"/>
</dbReference>
<dbReference type="RefSeq" id="WP_245751085.1">
    <property type="nucleotide sequence ID" value="NZ_FORX01000009.1"/>
</dbReference>
<keyword evidence="16" id="KW-1185">Reference proteome</keyword>
<evidence type="ECO:0000256" key="8">
    <source>
        <dbReference type="ARBA" id="ARBA00022801"/>
    </source>
</evidence>
<protein>
    <recommendedName>
        <fullName evidence="10">peptidoglycan glycosyltransferase</fullName>
        <ecNumber evidence="10">2.4.99.28</ecNumber>
    </recommendedName>
</protein>
<dbReference type="Gene3D" id="3.40.710.10">
    <property type="entry name" value="DD-peptidase/beta-lactamase superfamily"/>
    <property type="match status" value="1"/>
</dbReference>
<evidence type="ECO:0000256" key="2">
    <source>
        <dbReference type="ARBA" id="ARBA00007090"/>
    </source>
</evidence>
<dbReference type="InterPro" id="IPR023346">
    <property type="entry name" value="Lysozyme-like_dom_sf"/>
</dbReference>
<proteinExistence type="inferred from homology"/>
<evidence type="ECO:0000259" key="14">
    <source>
        <dbReference type="Pfam" id="PF06832"/>
    </source>
</evidence>
<dbReference type="STRING" id="52560.SAMN04488082_10998"/>
<dbReference type="PANTHER" id="PTHR32282:SF15">
    <property type="entry name" value="PENICILLIN-BINDING PROTEIN 1C"/>
    <property type="match status" value="1"/>
</dbReference>
<dbReference type="GO" id="GO:0006508">
    <property type="term" value="P:proteolysis"/>
    <property type="evidence" value="ECO:0007669"/>
    <property type="project" value="UniProtKB-KW"/>
</dbReference>
<dbReference type="InterPro" id="IPR001264">
    <property type="entry name" value="Glyco_trans_51"/>
</dbReference>
<evidence type="ECO:0000256" key="4">
    <source>
        <dbReference type="ARBA" id="ARBA00022645"/>
    </source>
</evidence>
<evidence type="ECO:0000313" key="16">
    <source>
        <dbReference type="Proteomes" id="UP000198635"/>
    </source>
</evidence>
<evidence type="ECO:0000256" key="10">
    <source>
        <dbReference type="ARBA" id="ARBA00044770"/>
    </source>
</evidence>
<comment type="pathway">
    <text evidence="1">Cell wall biogenesis; peptidoglycan biosynthesis.</text>
</comment>
<dbReference type="InterPro" id="IPR001460">
    <property type="entry name" value="PCN-bd_Tpept"/>
</dbReference>
<evidence type="ECO:0000256" key="9">
    <source>
        <dbReference type="ARBA" id="ARBA00023268"/>
    </source>
</evidence>
<feature type="domain" description="Penicillin-binding C-terminal" evidence="14">
    <location>
        <begin position="693"/>
        <end position="776"/>
    </location>
</feature>
<evidence type="ECO:0000256" key="6">
    <source>
        <dbReference type="ARBA" id="ARBA00022676"/>
    </source>
</evidence>
<keyword evidence="4" id="KW-0121">Carboxypeptidase</keyword>
<feature type="domain" description="Glycosyl transferase family 51" evidence="13">
    <location>
        <begin position="68"/>
        <end position="233"/>
    </location>
</feature>
<dbReference type="Proteomes" id="UP000198635">
    <property type="component" value="Unassembled WGS sequence"/>
</dbReference>
<dbReference type="InterPro" id="IPR009647">
    <property type="entry name" value="PBP_C"/>
</dbReference>
<keyword evidence="8" id="KW-0378">Hydrolase</keyword>
<evidence type="ECO:0000259" key="13">
    <source>
        <dbReference type="Pfam" id="PF00912"/>
    </source>
</evidence>
<dbReference type="Pfam" id="PF00912">
    <property type="entry name" value="Transgly"/>
    <property type="match status" value="1"/>
</dbReference>
<dbReference type="GO" id="GO:0004180">
    <property type="term" value="F:carboxypeptidase activity"/>
    <property type="evidence" value="ECO:0007669"/>
    <property type="project" value="UniProtKB-KW"/>
</dbReference>
<comment type="catalytic activity">
    <reaction evidence="11">
        <text>[GlcNAc-(1-&gt;4)-Mur2Ac(oyl-L-Ala-gamma-D-Glu-L-Lys-D-Ala-D-Ala)](n)-di-trans,octa-cis-undecaprenyl diphosphate + beta-D-GlcNAc-(1-&gt;4)-Mur2Ac(oyl-L-Ala-gamma-D-Glu-L-Lys-D-Ala-D-Ala)-di-trans,octa-cis-undecaprenyl diphosphate = [GlcNAc-(1-&gt;4)-Mur2Ac(oyl-L-Ala-gamma-D-Glu-L-Lys-D-Ala-D-Ala)](n+1)-di-trans,octa-cis-undecaprenyl diphosphate + di-trans,octa-cis-undecaprenyl diphosphate + H(+)</text>
        <dbReference type="Rhea" id="RHEA:23708"/>
        <dbReference type="Rhea" id="RHEA-COMP:9602"/>
        <dbReference type="Rhea" id="RHEA-COMP:9603"/>
        <dbReference type="ChEBI" id="CHEBI:15378"/>
        <dbReference type="ChEBI" id="CHEBI:58405"/>
        <dbReference type="ChEBI" id="CHEBI:60033"/>
        <dbReference type="ChEBI" id="CHEBI:78435"/>
        <dbReference type="EC" id="2.4.99.28"/>
    </reaction>
</comment>
<name>A0A1I3VB39_9BACT</name>
<dbReference type="GO" id="GO:0009252">
    <property type="term" value="P:peptidoglycan biosynthetic process"/>
    <property type="evidence" value="ECO:0007669"/>
    <property type="project" value="UniProtKB-UniPathway"/>
</dbReference>
<dbReference type="InterPro" id="IPR036950">
    <property type="entry name" value="PBP_transglycosylase"/>
</dbReference>
<evidence type="ECO:0000256" key="1">
    <source>
        <dbReference type="ARBA" id="ARBA00004752"/>
    </source>
</evidence>
<dbReference type="Pfam" id="PF06832">
    <property type="entry name" value="BiPBP_C"/>
    <property type="match status" value="1"/>
</dbReference>
<keyword evidence="7" id="KW-0808">Transferase</keyword>
<dbReference type="Gene3D" id="1.10.3810.10">
    <property type="entry name" value="Biosynthetic peptidoglycan transglycosylase-like"/>
    <property type="match status" value="1"/>
</dbReference>
<dbReference type="GO" id="GO:0030288">
    <property type="term" value="C:outer membrane-bounded periplasmic space"/>
    <property type="evidence" value="ECO:0007669"/>
    <property type="project" value="TreeGrafter"/>
</dbReference>
<dbReference type="GO" id="GO:0008955">
    <property type="term" value="F:peptidoglycan glycosyltransferase activity"/>
    <property type="evidence" value="ECO:0007669"/>
    <property type="project" value="UniProtKB-EC"/>
</dbReference>
<evidence type="ECO:0000256" key="7">
    <source>
        <dbReference type="ARBA" id="ARBA00022679"/>
    </source>
</evidence>
<comment type="similarity">
    <text evidence="2">In the C-terminal section; belongs to the transpeptidase family.</text>
</comment>
<dbReference type="SUPFAM" id="SSF53955">
    <property type="entry name" value="Lysozyme-like"/>
    <property type="match status" value="1"/>
</dbReference>
<evidence type="ECO:0000256" key="11">
    <source>
        <dbReference type="ARBA" id="ARBA00049902"/>
    </source>
</evidence>
<reference evidence="16" key="1">
    <citation type="submission" date="2016-10" db="EMBL/GenBank/DDBJ databases">
        <authorList>
            <person name="Varghese N."/>
            <person name="Submissions S."/>
        </authorList>
    </citation>
    <scope>NUCLEOTIDE SEQUENCE [LARGE SCALE GENOMIC DNA]</scope>
    <source>
        <strain evidence="16">DSM 5918</strain>
    </source>
</reference>
<evidence type="ECO:0000256" key="5">
    <source>
        <dbReference type="ARBA" id="ARBA00022670"/>
    </source>
</evidence>
<evidence type="ECO:0000259" key="12">
    <source>
        <dbReference type="Pfam" id="PF00905"/>
    </source>
</evidence>
<dbReference type="GO" id="GO:0008658">
    <property type="term" value="F:penicillin binding"/>
    <property type="evidence" value="ECO:0007669"/>
    <property type="project" value="InterPro"/>
</dbReference>
<dbReference type="InterPro" id="IPR050396">
    <property type="entry name" value="Glycosyltr_51/Transpeptidase"/>
</dbReference>
<evidence type="ECO:0000256" key="3">
    <source>
        <dbReference type="ARBA" id="ARBA00007739"/>
    </source>
</evidence>
<dbReference type="SUPFAM" id="SSF56601">
    <property type="entry name" value="beta-lactamase/transpeptidase-like"/>
    <property type="match status" value="1"/>
</dbReference>
<dbReference type="EC" id="2.4.99.28" evidence="10"/>
<dbReference type="InterPro" id="IPR012338">
    <property type="entry name" value="Beta-lactam/transpept-like"/>
</dbReference>
<organism evidence="15 16">
    <name type="scientific">Desulfomicrobium apsheronum</name>
    <dbReference type="NCBI Taxonomy" id="52560"/>
    <lineage>
        <taxon>Bacteria</taxon>
        <taxon>Pseudomonadati</taxon>
        <taxon>Thermodesulfobacteriota</taxon>
        <taxon>Desulfovibrionia</taxon>
        <taxon>Desulfovibrionales</taxon>
        <taxon>Desulfomicrobiaceae</taxon>
        <taxon>Desulfomicrobium</taxon>
    </lineage>
</organism>
<dbReference type="UniPathway" id="UPA00219"/>
<dbReference type="NCBIfam" id="TIGR02073">
    <property type="entry name" value="PBP_1c"/>
    <property type="match status" value="1"/>
</dbReference>
<gene>
    <name evidence="15" type="ORF">SAMN04488082_10998</name>
</gene>
<evidence type="ECO:0000313" key="15">
    <source>
        <dbReference type="EMBL" id="SFJ91351.1"/>
    </source>
</evidence>
<dbReference type="Pfam" id="PF00905">
    <property type="entry name" value="Transpeptidase"/>
    <property type="match status" value="1"/>
</dbReference>
<comment type="similarity">
    <text evidence="3">In the N-terminal section; belongs to the glycosyltransferase 51 family.</text>
</comment>
<dbReference type="AlphaFoldDB" id="A0A1I3VB39"/>
<dbReference type="PANTHER" id="PTHR32282">
    <property type="entry name" value="BINDING PROTEIN TRANSPEPTIDASE, PUTATIVE-RELATED"/>
    <property type="match status" value="1"/>
</dbReference>
<feature type="domain" description="Penicillin-binding protein transpeptidase" evidence="12">
    <location>
        <begin position="312"/>
        <end position="531"/>
    </location>
</feature>
<dbReference type="InterPro" id="IPR011815">
    <property type="entry name" value="PBP_1c"/>
</dbReference>
<dbReference type="PROSITE" id="PS51257">
    <property type="entry name" value="PROKAR_LIPOPROTEIN"/>
    <property type="match status" value="1"/>
</dbReference>
<keyword evidence="9" id="KW-0511">Multifunctional enzyme</keyword>
<keyword evidence="6" id="KW-0328">Glycosyltransferase</keyword>
<keyword evidence="5" id="KW-0645">Protease</keyword>
<sequence>MSRLRWIAAAPWRKAAAILVLILGLLACLAMLLDRIFPFPVERLEAPAAVRVLDRDGKPLRFFLAADGMWRFPLTLSEVSPDLTAALIDSEDRHFHLHPGINPLSVLRALWVNVRHGRIISGASTIPMQVARLADPRPRTLGAKVVEALRALQLCWHYPKEKILFWYVNLAPFGSNVVGVGAAAWHYFGKAPDTLSLGEIALLSVLPRSPTRYNPIRNPGLAREVRDRVLDRFAAHGVFDPARVAESKTRPLPGRRVAVPQDAPHFSRWVRSRLPESPVILSSLDRRAQDITEALVKGRMDGLRRQAIGNAAAVVLDIKSRQILAYAGSADFWDDSRQGQVDNALSRRSPGSTLKPFLYALAFDQGHLVPDSMLLDVPTDFAGYVPENYGQNFQGLVSARTALATSLNVPAARLLNRCGLVPFHGLLREGGLSTLDRPASHYGLSMALGGCEVRLLELTNLYATLAAAGLHRPVSPLAGGPDQREKDVRLFSPEASAMTLGILATTRRPDLPDAWEFTLMAPKVAWKTGTSFGHRDAWAVGVSRDLAIGVWVGNPDGSQCMNISGARHAGPLLFDLFRALSPGTTRLPSFPTPALQRIQVCAVSRERPGPGCPLSTADAIAGVTMLPACGMHKEIFVSPGSGLRLHGDCLLMKDSRKETALIWPPELVAFRRAQGLSLPGLPGIDPDCPDVPDEGGPVIQSPSASTPYQARPDAPPEFQRLALSAAGAAGATVHYWYVDGRHVGRTAPETPCFVPLQSGTHEVVVTDDYGRSARTTFTVRRAAKAGLGSPDEP</sequence>